<gene>
    <name evidence="3" type="ORF">BRM3_04840</name>
</gene>
<sequence length="307" mass="31321">MSCVTPARVLIRPVLLVSAAFSLAACGSPSDPAEADPTGSAEESSAGESAEKMSASSSVSPTQGSSSAEPPTEGTTSASDDPSTSSEDTEVSLPSSWEGTILAEPGTSRTSESDGASYYEAVIDREGRTSLTAEQVAQSEFIAGFDDGDQTYVPDCNSSADTEGAMVLCRLTGEDDSVVVTVQVALAPSAFGKTVVIHHVDGQGPGDFTVPTGTEIVAAASEEDDRASVTEGSAQETVIEAVMLAEHPDGDIPAEVEATCQVLDSGDHLVCDVTGTTDGGGDGTWYGTAQPGDDTEPYYVFGLLPQS</sequence>
<protein>
    <recommendedName>
        <fullName evidence="5">DUF4333 domain-containing protein</fullName>
    </recommendedName>
</protein>
<keyword evidence="2" id="KW-0732">Signal</keyword>
<feature type="compositionally biased region" description="Low complexity" evidence="1">
    <location>
        <begin position="40"/>
        <end position="67"/>
    </location>
</feature>
<dbReference type="Proteomes" id="UP001164305">
    <property type="component" value="Chromosome"/>
</dbReference>
<dbReference type="EMBL" id="CP107020">
    <property type="protein sequence ID" value="UYG17751.1"/>
    <property type="molecule type" value="Genomic_DNA"/>
</dbReference>
<evidence type="ECO:0000256" key="1">
    <source>
        <dbReference type="SAM" id="MobiDB-lite"/>
    </source>
</evidence>
<feature type="signal peptide" evidence="2">
    <location>
        <begin position="1"/>
        <end position="24"/>
    </location>
</feature>
<accession>A0ABY6G3G7</accession>
<feature type="compositionally biased region" description="Low complexity" evidence="1">
    <location>
        <begin position="75"/>
        <end position="86"/>
    </location>
</feature>
<evidence type="ECO:0000313" key="4">
    <source>
        <dbReference type="Proteomes" id="UP001164305"/>
    </source>
</evidence>
<keyword evidence="4" id="KW-1185">Reference proteome</keyword>
<organism evidence="3 4">
    <name type="scientific">Brachybacterium huguangmaarense</name>
    <dbReference type="NCBI Taxonomy" id="1652028"/>
    <lineage>
        <taxon>Bacteria</taxon>
        <taxon>Bacillati</taxon>
        <taxon>Actinomycetota</taxon>
        <taxon>Actinomycetes</taxon>
        <taxon>Micrococcales</taxon>
        <taxon>Dermabacteraceae</taxon>
        <taxon>Brachybacterium</taxon>
    </lineage>
</organism>
<name>A0ABY6G3G7_9MICO</name>
<reference evidence="3" key="1">
    <citation type="submission" date="2022-10" db="EMBL/GenBank/DDBJ databases">
        <title>Whole-Genome Sequencing of Brachybacterium huguangmaarense BRM-3, Isolated from Betula schmidtii.</title>
        <authorList>
            <person name="Haam D."/>
        </authorList>
    </citation>
    <scope>NUCLEOTIDE SEQUENCE</scope>
    <source>
        <strain evidence="3">BRM-3</strain>
    </source>
</reference>
<feature type="region of interest" description="Disordered" evidence="1">
    <location>
        <begin position="26"/>
        <end position="115"/>
    </location>
</feature>
<dbReference type="RefSeq" id="WP_263594959.1">
    <property type="nucleotide sequence ID" value="NZ_CP107020.1"/>
</dbReference>
<feature type="chain" id="PRO_5046800917" description="DUF4333 domain-containing protein" evidence="2">
    <location>
        <begin position="25"/>
        <end position="307"/>
    </location>
</feature>
<evidence type="ECO:0000256" key="2">
    <source>
        <dbReference type="SAM" id="SignalP"/>
    </source>
</evidence>
<evidence type="ECO:0000313" key="3">
    <source>
        <dbReference type="EMBL" id="UYG17751.1"/>
    </source>
</evidence>
<proteinExistence type="predicted"/>
<evidence type="ECO:0008006" key="5">
    <source>
        <dbReference type="Google" id="ProtNLM"/>
    </source>
</evidence>